<evidence type="ECO:0000313" key="6">
    <source>
        <dbReference type="EMBL" id="SHJ98612.1"/>
    </source>
</evidence>
<sequence length="139" mass="15308">MKSIIIFVVRIALGVLLVYGGVTKFVPKAPKAESSVVKQDLPDHVVKIKALIGGMKQSGYFWPFLGVSEILCGLFLISQVFSLMGAVMSVPITLNIFLFHAFLEPHEVGELMMTGLYLGANLCLLAYDYPKLKLIFLSK</sequence>
<evidence type="ECO:0000256" key="5">
    <source>
        <dbReference type="SAM" id="Phobius"/>
    </source>
</evidence>
<dbReference type="RefSeq" id="WP_073121338.1">
    <property type="nucleotide sequence ID" value="NZ_FRAA01000002.1"/>
</dbReference>
<dbReference type="STRING" id="156994.SAMN04488028_102386"/>
<accession>A0A1M6NSQ6</accession>
<dbReference type="Proteomes" id="UP000184474">
    <property type="component" value="Unassembled WGS sequence"/>
</dbReference>
<protein>
    <submittedName>
        <fullName evidence="6">DoxX protein</fullName>
    </submittedName>
</protein>
<dbReference type="InterPro" id="IPR032808">
    <property type="entry name" value="DoxX"/>
</dbReference>
<keyword evidence="3 5" id="KW-1133">Transmembrane helix</keyword>
<reference evidence="7" key="1">
    <citation type="submission" date="2016-11" db="EMBL/GenBank/DDBJ databases">
        <authorList>
            <person name="Varghese N."/>
            <person name="Submissions S."/>
        </authorList>
    </citation>
    <scope>NUCLEOTIDE SEQUENCE [LARGE SCALE GENOMIC DNA]</scope>
    <source>
        <strain evidence="7">DSM 26134</strain>
    </source>
</reference>
<evidence type="ECO:0000313" key="7">
    <source>
        <dbReference type="Proteomes" id="UP000184474"/>
    </source>
</evidence>
<feature type="transmembrane region" description="Helical" evidence="5">
    <location>
        <begin position="84"/>
        <end position="103"/>
    </location>
</feature>
<dbReference type="EMBL" id="FRAA01000002">
    <property type="protein sequence ID" value="SHJ98612.1"/>
    <property type="molecule type" value="Genomic_DNA"/>
</dbReference>
<keyword evidence="7" id="KW-1185">Reference proteome</keyword>
<gene>
    <name evidence="6" type="ORF">SAMN04488028_102386</name>
</gene>
<proteinExistence type="predicted"/>
<evidence type="ECO:0000256" key="1">
    <source>
        <dbReference type="ARBA" id="ARBA00004141"/>
    </source>
</evidence>
<dbReference type="Pfam" id="PF07681">
    <property type="entry name" value="DoxX"/>
    <property type="match status" value="1"/>
</dbReference>
<feature type="transmembrane region" description="Helical" evidence="5">
    <location>
        <begin position="60"/>
        <end position="77"/>
    </location>
</feature>
<evidence type="ECO:0000256" key="2">
    <source>
        <dbReference type="ARBA" id="ARBA00022692"/>
    </source>
</evidence>
<keyword evidence="2 5" id="KW-0812">Transmembrane</keyword>
<evidence type="ECO:0000256" key="3">
    <source>
        <dbReference type="ARBA" id="ARBA00022989"/>
    </source>
</evidence>
<name>A0A1M6NSQ6_REIAG</name>
<dbReference type="AlphaFoldDB" id="A0A1M6NSQ6"/>
<evidence type="ECO:0000256" key="4">
    <source>
        <dbReference type="ARBA" id="ARBA00023136"/>
    </source>
</evidence>
<keyword evidence="4 5" id="KW-0472">Membrane</keyword>
<organism evidence="6 7">
    <name type="scientific">Reichenbachiella agariperforans</name>
    <dbReference type="NCBI Taxonomy" id="156994"/>
    <lineage>
        <taxon>Bacteria</taxon>
        <taxon>Pseudomonadati</taxon>
        <taxon>Bacteroidota</taxon>
        <taxon>Cytophagia</taxon>
        <taxon>Cytophagales</taxon>
        <taxon>Reichenbachiellaceae</taxon>
        <taxon>Reichenbachiella</taxon>
    </lineage>
</organism>
<dbReference type="GO" id="GO:0016020">
    <property type="term" value="C:membrane"/>
    <property type="evidence" value="ECO:0007669"/>
    <property type="project" value="UniProtKB-SubCell"/>
</dbReference>
<comment type="subcellular location">
    <subcellularLocation>
        <location evidence="1">Membrane</location>
        <topology evidence="1">Multi-pass membrane protein</topology>
    </subcellularLocation>
</comment>